<sequence>METFPSAPDGPLVFAGSSPADVEHARIFWTSATLPPPLESSLGPATLRREGNLPLRGACPIRGHGPIEEPFLSFDKDFRVYNEVKWHKILIHFSEIIVVDISFQAKKREDILALLRKQREERIAVSFSSDYVLDASQGLCILTRWTALQGP</sequence>
<dbReference type="Pfam" id="PF17664">
    <property type="entry name" value="HOATZ-like"/>
    <property type="match status" value="2"/>
</dbReference>
<organism evidence="3 4">
    <name type="scientific">Anser brachyrhynchus</name>
    <name type="common">Pink-footed goose</name>
    <dbReference type="NCBI Taxonomy" id="132585"/>
    <lineage>
        <taxon>Eukaryota</taxon>
        <taxon>Metazoa</taxon>
        <taxon>Chordata</taxon>
        <taxon>Craniata</taxon>
        <taxon>Vertebrata</taxon>
        <taxon>Euteleostomi</taxon>
        <taxon>Archelosauria</taxon>
        <taxon>Archosauria</taxon>
        <taxon>Dinosauria</taxon>
        <taxon>Saurischia</taxon>
        <taxon>Theropoda</taxon>
        <taxon>Coelurosauria</taxon>
        <taxon>Aves</taxon>
        <taxon>Neognathae</taxon>
        <taxon>Galloanserae</taxon>
        <taxon>Anseriformes</taxon>
        <taxon>Anatidae</taxon>
        <taxon>Anserinae</taxon>
        <taxon>Anser</taxon>
    </lineage>
</organism>
<evidence type="ECO:0000313" key="4">
    <source>
        <dbReference type="Proteomes" id="UP000694426"/>
    </source>
</evidence>
<dbReference type="PANTHER" id="PTHR47231">
    <property type="entry name" value="UPF0722 PROTEIN C11ORF88"/>
    <property type="match status" value="1"/>
</dbReference>
<comment type="similarity">
    <text evidence="1">Belongs to the HOATZ family.</text>
</comment>
<dbReference type="Ensembl" id="ENSABRT00000006471.1">
    <property type="protein sequence ID" value="ENSABRP00000004546.1"/>
    <property type="gene ID" value="ENSABRG00000004196.1"/>
</dbReference>
<dbReference type="InterPro" id="IPR040681">
    <property type="entry name" value="HOATZ-like"/>
</dbReference>
<dbReference type="Proteomes" id="UP000694426">
    <property type="component" value="Unplaced"/>
</dbReference>
<dbReference type="GeneTree" id="ENSGT00990000214235"/>
<proteinExistence type="inferred from homology"/>
<name>A0A8B9BI89_9AVES</name>
<evidence type="ECO:0000313" key="3">
    <source>
        <dbReference type="Ensembl" id="ENSABRP00000004546.1"/>
    </source>
</evidence>
<keyword evidence="4" id="KW-1185">Reference proteome</keyword>
<dbReference type="PANTHER" id="PTHR47231:SF1">
    <property type="entry name" value="CILIA- AND FLAGELLA-ASSOCIATED PROTEIN HOATZ"/>
    <property type="match status" value="1"/>
</dbReference>
<evidence type="ECO:0000256" key="2">
    <source>
        <dbReference type="ARBA" id="ARBA00023657"/>
    </source>
</evidence>
<dbReference type="AlphaFoldDB" id="A0A8B9BI89"/>
<reference evidence="3" key="1">
    <citation type="submission" date="2025-08" db="UniProtKB">
        <authorList>
            <consortium name="Ensembl"/>
        </authorList>
    </citation>
    <scope>IDENTIFICATION</scope>
</reference>
<protein>
    <recommendedName>
        <fullName evidence="2">Cilia- and flagella-associated protein HOATZ</fullName>
    </recommendedName>
</protein>
<evidence type="ECO:0000256" key="1">
    <source>
        <dbReference type="ARBA" id="ARBA00023451"/>
    </source>
</evidence>
<accession>A0A8B9BI89</accession>
<dbReference type="GO" id="GO:0060271">
    <property type="term" value="P:cilium assembly"/>
    <property type="evidence" value="ECO:0007669"/>
    <property type="project" value="InterPro"/>
</dbReference>
<reference evidence="3" key="2">
    <citation type="submission" date="2025-09" db="UniProtKB">
        <authorList>
            <consortium name="Ensembl"/>
        </authorList>
    </citation>
    <scope>IDENTIFICATION</scope>
</reference>